<gene>
    <name evidence="1" type="ORF">AVEN_147438_1</name>
</gene>
<reference evidence="1 2" key="1">
    <citation type="journal article" date="2019" name="Sci. Rep.">
        <title>Orb-weaving spider Araneus ventricosus genome elucidates the spidroin gene catalogue.</title>
        <authorList>
            <person name="Kono N."/>
            <person name="Nakamura H."/>
            <person name="Ohtoshi R."/>
            <person name="Moran D.A.P."/>
            <person name="Shinohara A."/>
            <person name="Yoshida Y."/>
            <person name="Fujiwara M."/>
            <person name="Mori M."/>
            <person name="Tomita M."/>
            <person name="Arakawa K."/>
        </authorList>
    </citation>
    <scope>NUCLEOTIDE SEQUENCE [LARGE SCALE GENOMIC DNA]</scope>
</reference>
<comment type="caution">
    <text evidence="1">The sequence shown here is derived from an EMBL/GenBank/DDBJ whole genome shotgun (WGS) entry which is preliminary data.</text>
</comment>
<accession>A0A4Y2PMR1</accession>
<dbReference type="EMBL" id="BGPR01011707">
    <property type="protein sequence ID" value="GBN52584.1"/>
    <property type="molecule type" value="Genomic_DNA"/>
</dbReference>
<evidence type="ECO:0000313" key="2">
    <source>
        <dbReference type="Proteomes" id="UP000499080"/>
    </source>
</evidence>
<dbReference type="AlphaFoldDB" id="A0A4Y2PMR1"/>
<dbReference type="Proteomes" id="UP000499080">
    <property type="component" value="Unassembled WGS sequence"/>
</dbReference>
<organism evidence="1 2">
    <name type="scientific">Araneus ventricosus</name>
    <name type="common">Orbweaver spider</name>
    <name type="synonym">Epeira ventricosa</name>
    <dbReference type="NCBI Taxonomy" id="182803"/>
    <lineage>
        <taxon>Eukaryota</taxon>
        <taxon>Metazoa</taxon>
        <taxon>Ecdysozoa</taxon>
        <taxon>Arthropoda</taxon>
        <taxon>Chelicerata</taxon>
        <taxon>Arachnida</taxon>
        <taxon>Araneae</taxon>
        <taxon>Araneomorphae</taxon>
        <taxon>Entelegynae</taxon>
        <taxon>Araneoidea</taxon>
        <taxon>Araneidae</taxon>
        <taxon>Araneus</taxon>
    </lineage>
</organism>
<evidence type="ECO:0000313" key="1">
    <source>
        <dbReference type="EMBL" id="GBN52584.1"/>
    </source>
</evidence>
<proteinExistence type="predicted"/>
<name>A0A4Y2PMR1_ARAVE</name>
<sequence>MQEIRQKKAKQVCDLPAQLCYRNVVKKSAVTSRRDVALRMRRLRKQLTGTATLFSIAGSIPLEEGSGGRAHSCQCAFCRVVHWLRGKLE</sequence>
<protein>
    <submittedName>
        <fullName evidence="1">Uncharacterized protein</fullName>
    </submittedName>
</protein>
<keyword evidence="2" id="KW-1185">Reference proteome</keyword>